<evidence type="ECO:0000259" key="5">
    <source>
        <dbReference type="PROSITE" id="PS50043"/>
    </source>
</evidence>
<comment type="caution">
    <text evidence="6">The sequence shown here is derived from an EMBL/GenBank/DDBJ whole genome shotgun (WGS) entry which is preliminary data.</text>
</comment>
<dbReference type="PANTHER" id="PTHR44688">
    <property type="entry name" value="DNA-BINDING TRANSCRIPTIONAL ACTIVATOR DEVR_DOSR"/>
    <property type="match status" value="1"/>
</dbReference>
<dbReference type="InterPro" id="IPR016032">
    <property type="entry name" value="Sig_transdc_resp-reg_C-effctor"/>
</dbReference>
<feature type="domain" description="HTH luxR-type" evidence="5">
    <location>
        <begin position="194"/>
        <end position="259"/>
    </location>
</feature>
<evidence type="ECO:0000256" key="3">
    <source>
        <dbReference type="ARBA" id="ARBA00023163"/>
    </source>
</evidence>
<keyword evidence="3" id="KW-0804">Transcription</keyword>
<dbReference type="PRINTS" id="PR00038">
    <property type="entry name" value="HTHLUXR"/>
</dbReference>
<dbReference type="Pfam" id="PF00196">
    <property type="entry name" value="GerE"/>
    <property type="match status" value="1"/>
</dbReference>
<dbReference type="EMBL" id="JBHSJE010000008">
    <property type="protein sequence ID" value="MFC4981634.1"/>
    <property type="molecule type" value="Genomic_DNA"/>
</dbReference>
<evidence type="ECO:0000256" key="2">
    <source>
        <dbReference type="ARBA" id="ARBA00023125"/>
    </source>
</evidence>
<keyword evidence="2" id="KW-0238">DNA-binding</keyword>
<dbReference type="SUPFAM" id="SSF46894">
    <property type="entry name" value="C-terminal effector domain of the bipartite response regulators"/>
    <property type="match status" value="1"/>
</dbReference>
<dbReference type="PROSITE" id="PS50043">
    <property type="entry name" value="HTH_LUXR_2"/>
    <property type="match status" value="1"/>
</dbReference>
<dbReference type="CDD" id="cd06170">
    <property type="entry name" value="LuxR_C_like"/>
    <property type="match status" value="1"/>
</dbReference>
<feature type="region of interest" description="Disordered" evidence="4">
    <location>
        <begin position="1"/>
        <end position="51"/>
    </location>
</feature>
<dbReference type="InterPro" id="IPR000792">
    <property type="entry name" value="Tscrpt_reg_LuxR_C"/>
</dbReference>
<dbReference type="Proteomes" id="UP001595908">
    <property type="component" value="Unassembled WGS sequence"/>
</dbReference>
<sequence>MNAATLTGRSARETGSPDGPAPDGMRLPGRAPSGALPDGRVPRPHAPPHAPVRVHVRASDDGLRQSWHQRLAGAGIPLADRAEPRPGLVLLAAGRTVDEAVESCPAPGSWDQGRQGVLVAAHLVSPDSVLRAVRAGARTILRAADASPAQLVAAVHSAHHGDGRLPYGVLVRLLGGTQQAGGGHAAPASDMGRVPNAAAPLTTRQTVVLTLVAEGHGNAVIARLLSCSEHTVKNVIYELMVRLQVRNRAHAVARAVRTGLI</sequence>
<protein>
    <submittedName>
        <fullName evidence="6">LuxR C-terminal-related transcriptional regulator</fullName>
    </submittedName>
</protein>
<evidence type="ECO:0000256" key="4">
    <source>
        <dbReference type="SAM" id="MobiDB-lite"/>
    </source>
</evidence>
<dbReference type="PANTHER" id="PTHR44688:SF16">
    <property type="entry name" value="DNA-BINDING TRANSCRIPTIONAL ACTIVATOR DEVR_DOSR"/>
    <property type="match status" value="1"/>
</dbReference>
<keyword evidence="1" id="KW-0805">Transcription regulation</keyword>
<dbReference type="SMART" id="SM00421">
    <property type="entry name" value="HTH_LUXR"/>
    <property type="match status" value="1"/>
</dbReference>
<dbReference type="GeneID" id="31233988"/>
<name>A0ABV9VFR2_STRAZ</name>
<evidence type="ECO:0000256" key="1">
    <source>
        <dbReference type="ARBA" id="ARBA00023015"/>
    </source>
</evidence>
<dbReference type="RefSeq" id="WP_244300220.1">
    <property type="nucleotide sequence ID" value="NZ_JBFAGR010000011.1"/>
</dbReference>
<keyword evidence="7" id="KW-1185">Reference proteome</keyword>
<gene>
    <name evidence="6" type="ORF">ACFPL4_25295</name>
</gene>
<dbReference type="Gene3D" id="3.40.50.2300">
    <property type="match status" value="1"/>
</dbReference>
<organism evidence="6 7">
    <name type="scientific">Streptomyces atroolivaceus</name>
    <dbReference type="NCBI Taxonomy" id="66869"/>
    <lineage>
        <taxon>Bacteria</taxon>
        <taxon>Bacillati</taxon>
        <taxon>Actinomycetota</taxon>
        <taxon>Actinomycetes</taxon>
        <taxon>Kitasatosporales</taxon>
        <taxon>Streptomycetaceae</taxon>
        <taxon>Streptomyces</taxon>
    </lineage>
</organism>
<proteinExistence type="predicted"/>
<reference evidence="7" key="1">
    <citation type="journal article" date="2019" name="Int. J. Syst. Evol. Microbiol.">
        <title>The Global Catalogue of Microorganisms (GCM) 10K type strain sequencing project: providing services to taxonomists for standard genome sequencing and annotation.</title>
        <authorList>
            <consortium name="The Broad Institute Genomics Platform"/>
            <consortium name="The Broad Institute Genome Sequencing Center for Infectious Disease"/>
            <person name="Wu L."/>
            <person name="Ma J."/>
        </authorList>
    </citation>
    <scope>NUCLEOTIDE SEQUENCE [LARGE SCALE GENOMIC DNA]</scope>
    <source>
        <strain evidence="7">ICMP 257</strain>
    </source>
</reference>
<accession>A0ABV9VFR2</accession>
<evidence type="ECO:0000313" key="7">
    <source>
        <dbReference type="Proteomes" id="UP001595908"/>
    </source>
</evidence>
<evidence type="ECO:0000313" key="6">
    <source>
        <dbReference type="EMBL" id="MFC4981634.1"/>
    </source>
</evidence>